<dbReference type="VEuPathDB" id="TriTrypDB:BSAL_29135"/>
<accession>A0A0S4JHD0</accession>
<evidence type="ECO:0000313" key="3">
    <source>
        <dbReference type="Proteomes" id="UP000051952"/>
    </source>
</evidence>
<dbReference type="InterPro" id="IPR013785">
    <property type="entry name" value="Aldolase_TIM"/>
</dbReference>
<reference evidence="3" key="1">
    <citation type="submission" date="2015-09" db="EMBL/GenBank/DDBJ databases">
        <authorList>
            <consortium name="Pathogen Informatics"/>
        </authorList>
    </citation>
    <scope>NUCLEOTIDE SEQUENCE [LARGE SCALE GENOMIC DNA]</scope>
    <source>
        <strain evidence="3">Lake Konstanz</strain>
    </source>
</reference>
<organism evidence="2 3">
    <name type="scientific">Bodo saltans</name>
    <name type="common">Flagellated protozoan</name>
    <dbReference type="NCBI Taxonomy" id="75058"/>
    <lineage>
        <taxon>Eukaryota</taxon>
        <taxon>Discoba</taxon>
        <taxon>Euglenozoa</taxon>
        <taxon>Kinetoplastea</taxon>
        <taxon>Metakinetoplastina</taxon>
        <taxon>Eubodonida</taxon>
        <taxon>Bodonidae</taxon>
        <taxon>Bodo</taxon>
    </lineage>
</organism>
<feature type="domain" description="NADH:flavin oxidoreductase/NADH oxidase N-terminal" evidence="1">
    <location>
        <begin position="8"/>
        <end position="110"/>
    </location>
</feature>
<dbReference type="PANTHER" id="PTHR22893:SF91">
    <property type="entry name" value="NADPH DEHYDROGENASE 2-RELATED"/>
    <property type="match status" value="1"/>
</dbReference>
<dbReference type="InterPro" id="IPR045247">
    <property type="entry name" value="Oye-like"/>
</dbReference>
<keyword evidence="3" id="KW-1185">Reference proteome</keyword>
<gene>
    <name evidence="2" type="ORF">BSAL_29135</name>
</gene>
<dbReference type="OrthoDB" id="258354at2759"/>
<dbReference type="InterPro" id="IPR001155">
    <property type="entry name" value="OxRdtase_FMN_N"/>
</dbReference>
<dbReference type="AlphaFoldDB" id="A0A0S4JHD0"/>
<dbReference type="Pfam" id="PF00724">
    <property type="entry name" value="Oxidored_FMN"/>
    <property type="match status" value="1"/>
</dbReference>
<dbReference type="PANTHER" id="PTHR22893">
    <property type="entry name" value="NADH OXIDOREDUCTASE-RELATED"/>
    <property type="match status" value="1"/>
</dbReference>
<dbReference type="OMA" id="MFELSSH"/>
<evidence type="ECO:0000259" key="1">
    <source>
        <dbReference type="Pfam" id="PF00724"/>
    </source>
</evidence>
<dbReference type="SUPFAM" id="SSF51395">
    <property type="entry name" value="FMN-linked oxidoreductases"/>
    <property type="match status" value="1"/>
</dbReference>
<dbReference type="GO" id="GO:0010181">
    <property type="term" value="F:FMN binding"/>
    <property type="evidence" value="ECO:0007669"/>
    <property type="project" value="InterPro"/>
</dbReference>
<protein>
    <submittedName>
        <fullName evidence="2">Oxidoreductase, putative</fullName>
    </submittedName>
</protein>
<dbReference type="GO" id="GO:0016491">
    <property type="term" value="F:oxidoreductase activity"/>
    <property type="evidence" value="ECO:0007669"/>
    <property type="project" value="InterPro"/>
</dbReference>
<dbReference type="GO" id="GO:0005737">
    <property type="term" value="C:cytoplasm"/>
    <property type="evidence" value="ECO:0007669"/>
    <property type="project" value="UniProtKB-ARBA"/>
</dbReference>
<sequence>MAATPQLLTPFAAAGGITYKNRIGLAPLTRARADAVTGCVKDMHVEYYGERASSGLIFSEGAGISRRGLGWYSAPGIYTAEQVEAWKPVTAAVHKNNGLIFCQLWHMGRAGHEVLDGVGFGFHEKTAVPYSLEKARAAIAAGNPDGTTALAGNAGYTVDAAETAIAEGRADIITFGRPYISNPDLAERVRDNVPLAADPPYAHWWGSDSVEGYLTYPRATVKANA</sequence>
<dbReference type="EMBL" id="CYKH01001873">
    <property type="protein sequence ID" value="CUG90890.1"/>
    <property type="molecule type" value="Genomic_DNA"/>
</dbReference>
<dbReference type="Proteomes" id="UP000051952">
    <property type="component" value="Unassembled WGS sequence"/>
</dbReference>
<proteinExistence type="predicted"/>
<name>A0A0S4JHD0_BODSA</name>
<dbReference type="Gene3D" id="3.20.20.70">
    <property type="entry name" value="Aldolase class I"/>
    <property type="match status" value="2"/>
</dbReference>
<evidence type="ECO:0000313" key="2">
    <source>
        <dbReference type="EMBL" id="CUG90890.1"/>
    </source>
</evidence>